<dbReference type="InterPro" id="IPR036864">
    <property type="entry name" value="Zn2-C6_fun-type_DNA-bd_sf"/>
</dbReference>
<evidence type="ECO:0000313" key="9">
    <source>
        <dbReference type="Proteomes" id="UP000799770"/>
    </source>
</evidence>
<evidence type="ECO:0000256" key="5">
    <source>
        <dbReference type="ARBA" id="ARBA00023163"/>
    </source>
</evidence>
<keyword evidence="5" id="KW-0804">Transcription</keyword>
<keyword evidence="3" id="KW-0805">Transcription regulation</keyword>
<dbReference type="GO" id="GO:0003677">
    <property type="term" value="F:DNA binding"/>
    <property type="evidence" value="ECO:0007669"/>
    <property type="project" value="UniProtKB-KW"/>
</dbReference>
<keyword evidence="6" id="KW-0539">Nucleus</keyword>
<dbReference type="InterPro" id="IPR052360">
    <property type="entry name" value="Transcr_Regulatory_Proteins"/>
</dbReference>
<dbReference type="CDD" id="cd00067">
    <property type="entry name" value="GAL4"/>
    <property type="match status" value="1"/>
</dbReference>
<dbReference type="SUPFAM" id="SSF57701">
    <property type="entry name" value="Zn2/Cys6 DNA-binding domain"/>
    <property type="match status" value="1"/>
</dbReference>
<keyword evidence="2" id="KW-0862">Zinc</keyword>
<organism evidence="8 9">
    <name type="scientific">Lophiotrema nucula</name>
    <dbReference type="NCBI Taxonomy" id="690887"/>
    <lineage>
        <taxon>Eukaryota</taxon>
        <taxon>Fungi</taxon>
        <taxon>Dikarya</taxon>
        <taxon>Ascomycota</taxon>
        <taxon>Pezizomycotina</taxon>
        <taxon>Dothideomycetes</taxon>
        <taxon>Pleosporomycetidae</taxon>
        <taxon>Pleosporales</taxon>
        <taxon>Lophiotremataceae</taxon>
        <taxon>Lophiotrema</taxon>
    </lineage>
</organism>
<protein>
    <recommendedName>
        <fullName evidence="10">Zn(2)-C6 fungal-type domain-containing protein</fullName>
    </recommendedName>
</protein>
<evidence type="ECO:0000256" key="3">
    <source>
        <dbReference type="ARBA" id="ARBA00023015"/>
    </source>
</evidence>
<keyword evidence="1" id="KW-0479">Metal-binding</keyword>
<accession>A0A6A5Z1U7</accession>
<dbReference type="AlphaFoldDB" id="A0A6A5Z1U7"/>
<dbReference type="Proteomes" id="UP000799770">
    <property type="component" value="Unassembled WGS sequence"/>
</dbReference>
<dbReference type="OrthoDB" id="5278208at2759"/>
<dbReference type="GO" id="GO:0008270">
    <property type="term" value="F:zinc ion binding"/>
    <property type="evidence" value="ECO:0007669"/>
    <property type="project" value="InterPro"/>
</dbReference>
<keyword evidence="9" id="KW-1185">Reference proteome</keyword>
<evidence type="ECO:0000256" key="6">
    <source>
        <dbReference type="ARBA" id="ARBA00023242"/>
    </source>
</evidence>
<dbReference type="PANTHER" id="PTHR36206">
    <property type="entry name" value="ASPERCRYPTIN BIOSYNTHESIS CLUSTER-SPECIFIC TRANSCRIPTION REGULATOR ATNN-RELATED"/>
    <property type="match status" value="1"/>
</dbReference>
<dbReference type="Gene3D" id="4.10.240.10">
    <property type="entry name" value="Zn(2)-C6 fungal-type DNA-binding domain"/>
    <property type="match status" value="1"/>
</dbReference>
<dbReference type="InterPro" id="IPR001138">
    <property type="entry name" value="Zn2Cys6_DnaBD"/>
</dbReference>
<evidence type="ECO:0000256" key="7">
    <source>
        <dbReference type="SAM" id="MobiDB-lite"/>
    </source>
</evidence>
<keyword evidence="4" id="KW-0238">DNA-binding</keyword>
<dbReference type="EMBL" id="ML977328">
    <property type="protein sequence ID" value="KAF2113405.1"/>
    <property type="molecule type" value="Genomic_DNA"/>
</dbReference>
<evidence type="ECO:0000256" key="1">
    <source>
        <dbReference type="ARBA" id="ARBA00022723"/>
    </source>
</evidence>
<dbReference type="PANTHER" id="PTHR36206:SF12">
    <property type="entry name" value="ASPERCRYPTIN BIOSYNTHESIS CLUSTER-SPECIFIC TRANSCRIPTION REGULATOR ATNN-RELATED"/>
    <property type="match status" value="1"/>
</dbReference>
<feature type="region of interest" description="Disordered" evidence="7">
    <location>
        <begin position="72"/>
        <end position="110"/>
    </location>
</feature>
<reference evidence="8" key="1">
    <citation type="journal article" date="2020" name="Stud. Mycol.">
        <title>101 Dothideomycetes genomes: a test case for predicting lifestyles and emergence of pathogens.</title>
        <authorList>
            <person name="Haridas S."/>
            <person name="Albert R."/>
            <person name="Binder M."/>
            <person name="Bloem J."/>
            <person name="Labutti K."/>
            <person name="Salamov A."/>
            <person name="Andreopoulos B."/>
            <person name="Baker S."/>
            <person name="Barry K."/>
            <person name="Bills G."/>
            <person name="Bluhm B."/>
            <person name="Cannon C."/>
            <person name="Castanera R."/>
            <person name="Culley D."/>
            <person name="Daum C."/>
            <person name="Ezra D."/>
            <person name="Gonzalez J."/>
            <person name="Henrissat B."/>
            <person name="Kuo A."/>
            <person name="Liang C."/>
            <person name="Lipzen A."/>
            <person name="Lutzoni F."/>
            <person name="Magnuson J."/>
            <person name="Mondo S."/>
            <person name="Nolan M."/>
            <person name="Ohm R."/>
            <person name="Pangilinan J."/>
            <person name="Park H.-J."/>
            <person name="Ramirez L."/>
            <person name="Alfaro M."/>
            <person name="Sun H."/>
            <person name="Tritt A."/>
            <person name="Yoshinaga Y."/>
            <person name="Zwiers L.-H."/>
            <person name="Turgeon B."/>
            <person name="Goodwin S."/>
            <person name="Spatafora J."/>
            <person name="Crous P."/>
            <person name="Grigoriev I."/>
        </authorList>
    </citation>
    <scope>NUCLEOTIDE SEQUENCE</scope>
    <source>
        <strain evidence="8">CBS 627.86</strain>
    </source>
</reference>
<proteinExistence type="predicted"/>
<evidence type="ECO:0008006" key="10">
    <source>
        <dbReference type="Google" id="ProtNLM"/>
    </source>
</evidence>
<name>A0A6A5Z1U7_9PLEO</name>
<evidence type="ECO:0000256" key="4">
    <source>
        <dbReference type="ARBA" id="ARBA00023125"/>
    </source>
</evidence>
<gene>
    <name evidence="8" type="ORF">BDV96DRAFT_123884</name>
</gene>
<dbReference type="GO" id="GO:0000981">
    <property type="term" value="F:DNA-binding transcription factor activity, RNA polymerase II-specific"/>
    <property type="evidence" value="ECO:0007669"/>
    <property type="project" value="InterPro"/>
</dbReference>
<evidence type="ECO:0000256" key="2">
    <source>
        <dbReference type="ARBA" id="ARBA00022833"/>
    </source>
</evidence>
<evidence type="ECO:0000313" key="8">
    <source>
        <dbReference type="EMBL" id="KAF2113405.1"/>
    </source>
</evidence>
<sequence length="136" mass="14921">MSGYYPPNQHIPPHYYNVNPNAVPNPNAPNAPPMMLPDGSVTHGLPLESPVYQTVPGPFVQYGEQQIQQGYLGPYEDMPGAMGDGPPMGGRMRASLSRRPASGDAVKHRRTRSGCFTCRNRRVKCDETHPICDSKS</sequence>